<protein>
    <submittedName>
        <fullName evidence="7">Uncharacterized protein</fullName>
    </submittedName>
</protein>
<dbReference type="Pfam" id="PF02201">
    <property type="entry name" value="SWIB"/>
    <property type="match status" value="1"/>
</dbReference>
<dbReference type="Pfam" id="PF22908">
    <property type="entry name" value="PHD_NSD"/>
    <property type="match status" value="1"/>
</dbReference>
<evidence type="ECO:0000313" key="8">
    <source>
        <dbReference type="Proteomes" id="UP000324897"/>
    </source>
</evidence>
<dbReference type="InterPro" id="IPR058668">
    <property type="entry name" value="NERD_dom"/>
</dbReference>
<dbReference type="PANTHER" id="PTHR46851">
    <property type="entry name" value="OS01G0884500 PROTEIN"/>
    <property type="match status" value="1"/>
</dbReference>
<gene>
    <name evidence="7" type="ORF">EJB05_35588</name>
</gene>
<dbReference type="InterPro" id="IPR011011">
    <property type="entry name" value="Znf_FYVE_PHD"/>
</dbReference>
<dbReference type="SUPFAM" id="SSF57903">
    <property type="entry name" value="FYVE/PHD zinc finger"/>
    <property type="match status" value="1"/>
</dbReference>
<dbReference type="SMART" id="SM00719">
    <property type="entry name" value="Plus3"/>
    <property type="match status" value="1"/>
</dbReference>
<dbReference type="SUPFAM" id="SSF159042">
    <property type="entry name" value="Plus3-like"/>
    <property type="match status" value="1"/>
</dbReference>
<dbReference type="InterPro" id="IPR045894">
    <property type="entry name" value="At5g08430-like"/>
</dbReference>
<feature type="domain" description="Plus3" evidence="5">
    <location>
        <begin position="390"/>
        <end position="525"/>
    </location>
</feature>
<dbReference type="Gene3D" id="3.90.70.200">
    <property type="entry name" value="Plus-3 domain"/>
    <property type="match status" value="1"/>
</dbReference>
<name>A0A5J9U809_9POAL</name>
<dbReference type="OrthoDB" id="1870062at2759"/>
<dbReference type="InterPro" id="IPR004343">
    <property type="entry name" value="Plus-3_dom"/>
</dbReference>
<evidence type="ECO:0000256" key="2">
    <source>
        <dbReference type="ARBA" id="ARBA00022771"/>
    </source>
</evidence>
<evidence type="ECO:0000259" key="5">
    <source>
        <dbReference type="PROSITE" id="PS51360"/>
    </source>
</evidence>
<keyword evidence="3" id="KW-0862">Zinc</keyword>
<evidence type="ECO:0000259" key="6">
    <source>
        <dbReference type="PROSITE" id="PS51925"/>
    </source>
</evidence>
<comment type="caution">
    <text evidence="7">The sequence shown here is derived from an EMBL/GenBank/DDBJ whole genome shotgun (WGS) entry which is preliminary data.</text>
</comment>
<dbReference type="GO" id="GO:0008270">
    <property type="term" value="F:zinc ion binding"/>
    <property type="evidence" value="ECO:0007669"/>
    <property type="project" value="UniProtKB-KW"/>
</dbReference>
<reference evidence="7 8" key="1">
    <citation type="journal article" date="2019" name="Sci. Rep.">
        <title>A high-quality genome of Eragrostis curvula grass provides insights into Poaceae evolution and supports new strategies to enhance forage quality.</title>
        <authorList>
            <person name="Carballo J."/>
            <person name="Santos B.A.C.M."/>
            <person name="Zappacosta D."/>
            <person name="Garbus I."/>
            <person name="Selva J.P."/>
            <person name="Gallo C.A."/>
            <person name="Diaz A."/>
            <person name="Albertini E."/>
            <person name="Caccamo M."/>
            <person name="Echenique V."/>
        </authorList>
    </citation>
    <scope>NUCLEOTIDE SEQUENCE [LARGE SCALE GENOMIC DNA]</scope>
    <source>
        <strain evidence="8">cv. Victoria</strain>
        <tissue evidence="7">Leaf</tissue>
    </source>
</reference>
<keyword evidence="1" id="KW-0479">Metal-binding</keyword>
<keyword evidence="2" id="KW-0863">Zinc-finger</keyword>
<dbReference type="InterPro" id="IPR036885">
    <property type="entry name" value="SWIB_MDM2_dom_sf"/>
</dbReference>
<keyword evidence="8" id="KW-1185">Reference proteome</keyword>
<dbReference type="PROSITE" id="PS51360">
    <property type="entry name" value="PLUS3"/>
    <property type="match status" value="1"/>
</dbReference>
<feature type="region of interest" description="Disordered" evidence="4">
    <location>
        <begin position="1"/>
        <end position="37"/>
    </location>
</feature>
<dbReference type="Pfam" id="PF25980">
    <property type="entry name" value="NERD_plant"/>
    <property type="match status" value="1"/>
</dbReference>
<feature type="domain" description="DM2" evidence="6">
    <location>
        <begin position="246"/>
        <end position="329"/>
    </location>
</feature>
<dbReference type="Gene3D" id="1.10.245.10">
    <property type="entry name" value="SWIB/MDM2 domain"/>
    <property type="match status" value="1"/>
</dbReference>
<dbReference type="SMART" id="SM00249">
    <property type="entry name" value="PHD"/>
    <property type="match status" value="1"/>
</dbReference>
<dbReference type="InterPro" id="IPR013083">
    <property type="entry name" value="Znf_RING/FYVE/PHD"/>
</dbReference>
<dbReference type="GO" id="GO:0003677">
    <property type="term" value="F:DNA binding"/>
    <property type="evidence" value="ECO:0007669"/>
    <property type="project" value="InterPro"/>
</dbReference>
<proteinExistence type="predicted"/>
<evidence type="ECO:0000313" key="7">
    <source>
        <dbReference type="EMBL" id="TVU19438.1"/>
    </source>
</evidence>
<dbReference type="Gramene" id="TVU19438">
    <property type="protein sequence ID" value="TVU19438"/>
    <property type="gene ID" value="EJB05_35588"/>
</dbReference>
<evidence type="ECO:0000256" key="4">
    <source>
        <dbReference type="SAM" id="MobiDB-lite"/>
    </source>
</evidence>
<dbReference type="AlphaFoldDB" id="A0A5J9U809"/>
<dbReference type="Proteomes" id="UP000324897">
    <property type="component" value="Chromosome 7"/>
</dbReference>
<organism evidence="7 8">
    <name type="scientific">Eragrostis curvula</name>
    <name type="common">weeping love grass</name>
    <dbReference type="NCBI Taxonomy" id="38414"/>
    <lineage>
        <taxon>Eukaryota</taxon>
        <taxon>Viridiplantae</taxon>
        <taxon>Streptophyta</taxon>
        <taxon>Embryophyta</taxon>
        <taxon>Tracheophyta</taxon>
        <taxon>Spermatophyta</taxon>
        <taxon>Magnoliopsida</taxon>
        <taxon>Liliopsida</taxon>
        <taxon>Poales</taxon>
        <taxon>Poaceae</taxon>
        <taxon>PACMAD clade</taxon>
        <taxon>Chloridoideae</taxon>
        <taxon>Eragrostideae</taxon>
        <taxon>Eragrostidinae</taxon>
        <taxon>Eragrostis</taxon>
    </lineage>
</organism>
<dbReference type="InterPro" id="IPR001965">
    <property type="entry name" value="Znf_PHD"/>
</dbReference>
<dbReference type="CDD" id="cd15568">
    <property type="entry name" value="PHD5_NSD"/>
    <property type="match status" value="1"/>
</dbReference>
<dbReference type="Gene3D" id="3.30.40.10">
    <property type="entry name" value="Zinc/RING finger domain, C3HC4 (zinc finger)"/>
    <property type="match status" value="1"/>
</dbReference>
<feature type="non-terminal residue" evidence="7">
    <location>
        <position position="1"/>
    </location>
</feature>
<dbReference type="Pfam" id="PF03126">
    <property type="entry name" value="Plus-3"/>
    <property type="match status" value="1"/>
</dbReference>
<dbReference type="CDD" id="cd10567">
    <property type="entry name" value="SWIB-MDM2_like"/>
    <property type="match status" value="1"/>
</dbReference>
<dbReference type="EMBL" id="RWGY01000029">
    <property type="protein sequence ID" value="TVU19438.1"/>
    <property type="molecule type" value="Genomic_DNA"/>
</dbReference>
<dbReference type="PANTHER" id="PTHR46851:SF11">
    <property type="entry name" value="GYF DOMAIN-CONTAINING PROTEIN"/>
    <property type="match status" value="1"/>
</dbReference>
<sequence>MESGRRRREGGGGRAGSASGSKRPRKIMEEGDEDDSGEGLCFVCKDGGDLRLCDFRGCHKAYHAGCVGQGSDFLTSDEDFICEWHTCFICEGRSSYFCICCPKRSFCTHCVKQAKFVRVLRTKGFCNNCLRTAIMIERNVDVNSDGERADFSDRATLEFLFKDYWEIMKDKEGLTLDKLEEAYAFLKRGKNGKLTDVADLEKVTDEERSSDDDFVVVNEDKTSSPCDLNGAPRKIKSFSKEVRSNENGYMGWGSGRLLEFLSSIGKDTSNSLDQFGASQVVKEYIRQNDLLQKDKKKLVICDDKLKSLFRKSKLRYNRIFSLLKRHITENMTSEDEAIPSCEAQSASVMANIPSCEAQSASVMAKKVRTICYESWTPKCGSEINKSRFASLTHDNIKLIYLKKSLVVDLLTEPDTFENKVVGCFVRVKSDPKDYNCIINKKMNQLEQVIGTKKSSKEYQIRDDVSTDVLLCVSNISDVRISMLLDGDLKKEDCEDLRLLAQRGTIKRLTVCPSSSSCPNLLLLHGDLEDKARSLHGDIVSHWINREIRRLERLYDLANVKGWQEEYPC</sequence>
<evidence type="ECO:0000256" key="1">
    <source>
        <dbReference type="ARBA" id="ARBA00022723"/>
    </source>
</evidence>
<dbReference type="InterPro" id="IPR003121">
    <property type="entry name" value="SWIB_MDM2_domain"/>
</dbReference>
<evidence type="ECO:0000256" key="3">
    <source>
        <dbReference type="ARBA" id="ARBA00022833"/>
    </source>
</evidence>
<accession>A0A5J9U809</accession>
<dbReference type="SUPFAM" id="SSF47592">
    <property type="entry name" value="SWIB/MDM2 domain"/>
    <property type="match status" value="1"/>
</dbReference>
<dbReference type="InterPro" id="IPR055198">
    <property type="entry name" value="NSD_PHD"/>
</dbReference>
<dbReference type="InterPro" id="IPR036128">
    <property type="entry name" value="Plus3-like_sf"/>
</dbReference>
<dbReference type="PROSITE" id="PS51925">
    <property type="entry name" value="SWIB_MDM2"/>
    <property type="match status" value="1"/>
</dbReference>